<keyword evidence="4" id="KW-1185">Reference proteome</keyword>
<evidence type="ECO:0000256" key="1">
    <source>
        <dbReference type="SAM" id="Phobius"/>
    </source>
</evidence>
<accession>A0A919CEE7</accession>
<feature type="transmembrane region" description="Helical" evidence="1">
    <location>
        <begin position="27"/>
        <end position="44"/>
    </location>
</feature>
<feature type="domain" description="SGNH hydrolase-type esterase" evidence="2">
    <location>
        <begin position="427"/>
        <end position="624"/>
    </location>
</feature>
<dbReference type="PANTHER" id="PTHR43784:SF2">
    <property type="entry name" value="GDSL-LIKE LIPASE_ACYLHYDROLASE, PUTATIVE (AFU_ORTHOLOGUE AFUA_2G00820)-RELATED"/>
    <property type="match status" value="1"/>
</dbReference>
<dbReference type="InterPro" id="IPR053140">
    <property type="entry name" value="GDSL_Rv0518-like"/>
</dbReference>
<proteinExistence type="predicted"/>
<dbReference type="AlphaFoldDB" id="A0A919CEE7"/>
<dbReference type="Gene3D" id="3.40.50.1110">
    <property type="entry name" value="SGNH hydrolase"/>
    <property type="match status" value="1"/>
</dbReference>
<dbReference type="Proteomes" id="UP000654947">
    <property type="component" value="Unassembled WGS sequence"/>
</dbReference>
<sequence>MVNGGEARGPVRAGTWRRMWEHPPTRILTGALVLVLVVGLLVVATRDSGTQNPAEVAEAPMPRSHPFEEHLDEFGISRVGAPTGDFDGEGNSFPAEALAAAGWRPGVPVTVLGTQMRLPDYGPGRPDHLISDGQRVSVPGDLYSSMTFLTTATRTDGAPTGAQGRGRIVYTDRSEDTFDVEVPDWNEGPAGDAALNLPYANAEDQEEPSQIGAVRMYARTVPVDPDREVAHVVLPRVHDESARMHVFAMGGRSADHPWTATWGRSTSSYVEVGPWEDQTVRLAARTTTGGSNVRIRLANTFAHESVRIGAASIALRDEGAGVRGATVPLEFGGESETAVPAGGQVFSDPVEITLPPHSDIAVSLYLPEEVSSAPVHYAAVDTNYATVAGGGDRTRDTSGAPFTERLYQWPFLTGVEVMEGPGAIVTLGDSITDGVRTTRDAHARWPDALSRRLAAQEGVPNPGVVNAGIGGNHVVSDGYPGEGVSRNSTGVALTHRAPRDAYSQAGAEILVVWAGINDLRWGTGPAEVVEGLNAVGHRAREHGMRVFVATLGPCRGELRCTDEVERGRQYVNSWIRDQGRDPDSVFDAVWDFDRVLRDPEEPRRLLPEYDSGDHLHPGDAGMEALAESVNLAQLIG</sequence>
<keyword evidence="1" id="KW-1133">Transmembrane helix</keyword>
<dbReference type="SUPFAM" id="SSF52266">
    <property type="entry name" value="SGNH hydrolase"/>
    <property type="match status" value="1"/>
</dbReference>
<comment type="caution">
    <text evidence="3">The sequence shown here is derived from an EMBL/GenBank/DDBJ whole genome shotgun (WGS) entry which is preliminary data.</text>
</comment>
<keyword evidence="1" id="KW-0812">Transmembrane</keyword>
<dbReference type="InterPro" id="IPR013830">
    <property type="entry name" value="SGNH_hydro"/>
</dbReference>
<evidence type="ECO:0000313" key="3">
    <source>
        <dbReference type="EMBL" id="GHD14887.1"/>
    </source>
</evidence>
<keyword evidence="1" id="KW-0472">Membrane</keyword>
<evidence type="ECO:0000313" key="4">
    <source>
        <dbReference type="Proteomes" id="UP000654947"/>
    </source>
</evidence>
<dbReference type="Pfam" id="PF13472">
    <property type="entry name" value="Lipase_GDSL_2"/>
    <property type="match status" value="1"/>
</dbReference>
<dbReference type="EMBL" id="BMXL01000001">
    <property type="protein sequence ID" value="GHD14887.1"/>
    <property type="molecule type" value="Genomic_DNA"/>
</dbReference>
<name>A0A919CEE7_9ACTN</name>
<gene>
    <name evidence="3" type="ORF">GCM10007147_01410</name>
</gene>
<evidence type="ECO:0000259" key="2">
    <source>
        <dbReference type="Pfam" id="PF13472"/>
    </source>
</evidence>
<reference evidence="3 4" key="1">
    <citation type="journal article" date="2014" name="Int. J. Syst. Evol. Microbiol.">
        <title>Complete genome sequence of Corynebacterium casei LMG S-19264T (=DSM 44701T), isolated from a smear-ripened cheese.</title>
        <authorList>
            <consortium name="US DOE Joint Genome Institute (JGI-PGF)"/>
            <person name="Walter F."/>
            <person name="Albersmeier A."/>
            <person name="Kalinowski J."/>
            <person name="Ruckert C."/>
        </authorList>
    </citation>
    <scope>NUCLEOTIDE SEQUENCE [LARGE SCALE GENOMIC DNA]</scope>
    <source>
        <strain evidence="3 4">KCTC 19473</strain>
    </source>
</reference>
<dbReference type="PANTHER" id="PTHR43784">
    <property type="entry name" value="GDSL-LIKE LIPASE/ACYLHYDROLASE, PUTATIVE (AFU_ORTHOLOGUE AFUA_2G00820)-RELATED"/>
    <property type="match status" value="1"/>
</dbReference>
<dbReference type="InterPro" id="IPR036514">
    <property type="entry name" value="SGNH_hydro_sf"/>
</dbReference>
<organism evidence="3 4">
    <name type="scientific">Nocardiopsis kunsanensis</name>
    <dbReference type="NCBI Taxonomy" id="141693"/>
    <lineage>
        <taxon>Bacteria</taxon>
        <taxon>Bacillati</taxon>
        <taxon>Actinomycetota</taxon>
        <taxon>Actinomycetes</taxon>
        <taxon>Streptosporangiales</taxon>
        <taxon>Nocardiopsidaceae</taxon>
        <taxon>Nocardiopsis</taxon>
    </lineage>
</organism>
<protein>
    <recommendedName>
        <fullName evidence="2">SGNH hydrolase-type esterase domain-containing protein</fullName>
    </recommendedName>
</protein>